<evidence type="ECO:0000313" key="3">
    <source>
        <dbReference type="Proteomes" id="UP000535838"/>
    </source>
</evidence>
<dbReference type="RefSeq" id="WP_185120013.1">
    <property type="nucleotide sequence ID" value="NZ_JACJVQ010000008.1"/>
</dbReference>
<reference evidence="2 3" key="1">
    <citation type="submission" date="2020-08" db="EMBL/GenBank/DDBJ databases">
        <title>Cohnella phylogeny.</title>
        <authorList>
            <person name="Dunlap C."/>
        </authorList>
    </citation>
    <scope>NUCLEOTIDE SEQUENCE [LARGE SCALE GENOMIC DNA]</scope>
    <source>
        <strain evidence="2 3">DSM 25241</strain>
    </source>
</reference>
<feature type="domain" description="DUF4183" evidence="1">
    <location>
        <begin position="30"/>
        <end position="100"/>
    </location>
</feature>
<organism evidence="2 3">
    <name type="scientific">Cohnella thailandensis</name>
    <dbReference type="NCBI Taxonomy" id="557557"/>
    <lineage>
        <taxon>Bacteria</taxon>
        <taxon>Bacillati</taxon>
        <taxon>Bacillota</taxon>
        <taxon>Bacilli</taxon>
        <taxon>Bacillales</taxon>
        <taxon>Paenibacillaceae</taxon>
        <taxon>Cohnella</taxon>
    </lineage>
</organism>
<dbReference type="Proteomes" id="UP000535838">
    <property type="component" value="Unassembled WGS sequence"/>
</dbReference>
<evidence type="ECO:0000313" key="2">
    <source>
        <dbReference type="EMBL" id="MBB6634777.1"/>
    </source>
</evidence>
<keyword evidence="3" id="KW-1185">Reference proteome</keyword>
<name>A0A841SYU0_9BACL</name>
<protein>
    <submittedName>
        <fullName evidence="2">DUF4183 domain-containing protein</fullName>
    </submittedName>
</protein>
<dbReference type="Pfam" id="PF13799">
    <property type="entry name" value="DUF4183"/>
    <property type="match status" value="1"/>
</dbReference>
<comment type="caution">
    <text evidence="2">The sequence shown here is derived from an EMBL/GenBank/DDBJ whole genome shotgun (WGS) entry which is preliminary data.</text>
</comment>
<dbReference type="InterPro" id="IPR025237">
    <property type="entry name" value="DUF4183"/>
</dbReference>
<gene>
    <name evidence="2" type="ORF">H7B67_11720</name>
</gene>
<accession>A0A841SYU0</accession>
<dbReference type="AlphaFoldDB" id="A0A841SYU0"/>
<proteinExistence type="predicted"/>
<evidence type="ECO:0000259" key="1">
    <source>
        <dbReference type="Pfam" id="PF13799"/>
    </source>
</evidence>
<dbReference type="EMBL" id="JACJVQ010000008">
    <property type="protein sequence ID" value="MBB6634777.1"/>
    <property type="molecule type" value="Genomic_DNA"/>
</dbReference>
<sequence length="106" mass="11911">MRRCGRKSKRTRRRVRRPRVLKAGSTTFYALSDGKKRIYTNRDGVQGYGVNRIPNPRTVSLVNVLVNGVLQPKSLYEIKSGKLRLLSDDVPAEGVPIIVQSISIFA</sequence>